<gene>
    <name evidence="1" type="ORF">FHU38_000170</name>
</gene>
<dbReference type="EMBL" id="JAAOYM010000001">
    <property type="protein sequence ID" value="NIJ09826.1"/>
    <property type="molecule type" value="Genomic_DNA"/>
</dbReference>
<name>A0A7X5UKS6_9PSEU</name>
<evidence type="ECO:0000313" key="2">
    <source>
        <dbReference type="Proteomes" id="UP000545493"/>
    </source>
</evidence>
<dbReference type="RefSeq" id="WP_167165580.1">
    <property type="nucleotide sequence ID" value="NZ_JAAOYM010000001.1"/>
</dbReference>
<dbReference type="AlphaFoldDB" id="A0A7X5UKS6"/>
<keyword evidence="2" id="KW-1185">Reference proteome</keyword>
<organism evidence="1 2">
    <name type="scientific">Saccharomonospora amisosensis</name>
    <dbReference type="NCBI Taxonomy" id="1128677"/>
    <lineage>
        <taxon>Bacteria</taxon>
        <taxon>Bacillati</taxon>
        <taxon>Actinomycetota</taxon>
        <taxon>Actinomycetes</taxon>
        <taxon>Pseudonocardiales</taxon>
        <taxon>Pseudonocardiaceae</taxon>
        <taxon>Saccharomonospora</taxon>
    </lineage>
</organism>
<accession>A0A7X5UKS6</accession>
<evidence type="ECO:0000313" key="1">
    <source>
        <dbReference type="EMBL" id="NIJ09826.1"/>
    </source>
</evidence>
<proteinExistence type="predicted"/>
<protein>
    <submittedName>
        <fullName evidence="1">Uncharacterized protein</fullName>
    </submittedName>
</protein>
<comment type="caution">
    <text evidence="1">The sequence shown here is derived from an EMBL/GenBank/DDBJ whole genome shotgun (WGS) entry which is preliminary data.</text>
</comment>
<dbReference type="Proteomes" id="UP000545493">
    <property type="component" value="Unassembled WGS sequence"/>
</dbReference>
<sequence>MTGHSGDETHEQVRRLVALGWSFVGSPTQGILLRCNGTSDAVDTLKIPATGDCLAWRTRIDHRGEHVTWRRHGSLNECVHALLELPEPEPHTRSGASTERPS</sequence>
<reference evidence="1 2" key="1">
    <citation type="submission" date="2020-03" db="EMBL/GenBank/DDBJ databases">
        <title>Sequencing the genomes of 1000 actinobacteria strains.</title>
        <authorList>
            <person name="Klenk H.-P."/>
        </authorList>
    </citation>
    <scope>NUCLEOTIDE SEQUENCE [LARGE SCALE GENOMIC DNA]</scope>
    <source>
        <strain evidence="1 2">DSM 45685</strain>
    </source>
</reference>